<evidence type="ECO:0000256" key="1">
    <source>
        <dbReference type="ARBA" id="ARBA00038085"/>
    </source>
</evidence>
<reference evidence="4" key="1">
    <citation type="submission" date="2016-06" db="UniProtKB">
        <authorList>
            <consortium name="WormBaseParasite"/>
        </authorList>
    </citation>
    <scope>IDENTIFICATION</scope>
</reference>
<reference evidence="2 3" key="2">
    <citation type="submission" date="2018-11" db="EMBL/GenBank/DDBJ databases">
        <authorList>
            <consortium name="Pathogen Informatics"/>
        </authorList>
    </citation>
    <scope>NUCLEOTIDE SEQUENCE [LARGE SCALE GENOMIC DNA]</scope>
</reference>
<proteinExistence type="inferred from homology"/>
<dbReference type="AlphaFoldDB" id="A0A183UVE0"/>
<comment type="similarity">
    <text evidence="1">Belongs to the UPF0462 family.</text>
</comment>
<evidence type="ECO:0000313" key="4">
    <source>
        <dbReference type="WBParaSite" id="TCNE_0001246001-mRNA-1"/>
    </source>
</evidence>
<gene>
    <name evidence="2" type="ORF">TCNE_LOCUS12460</name>
</gene>
<name>A0A183UVE0_TOXCA</name>
<sequence length="231" mass="26885">MNEVHTNFLFIANIWLRIRPPITGYDLAIEQTWDGHPVAHDPIRIHMEWYFERRPGKPHKRVVKVFVESPLFDDPEAPPELPGVCPGLWNYEVIELFFANAKKQYLEVEVGPHGHWLCILHDGIRRPFNTGEELQLEVQNMFVGSTWRCVFEIPLAYFPAGVQTFNAYGIHGSGENRFYEAFTPVTDGSYEAPDFHRLEFFKKIDITRIIPEGFNNTSYDDLRYGDLWGGR</sequence>
<dbReference type="PANTHER" id="PTHR31475">
    <property type="entry name" value="UPF0462 PROTEIN"/>
    <property type="match status" value="1"/>
</dbReference>
<dbReference type="EMBL" id="UYWY01021275">
    <property type="protein sequence ID" value="VDM43781.1"/>
    <property type="molecule type" value="Genomic_DNA"/>
</dbReference>
<accession>A0A183UVE0</accession>
<dbReference type="WBParaSite" id="TCNE_0001246001-mRNA-1">
    <property type="protein sequence ID" value="TCNE_0001246001-mRNA-1"/>
    <property type="gene ID" value="TCNE_0001246001"/>
</dbReference>
<dbReference type="Gene3D" id="2.60.40.1190">
    <property type="match status" value="1"/>
</dbReference>
<keyword evidence="3" id="KW-1185">Reference proteome</keyword>
<dbReference type="PANTHER" id="PTHR31475:SF5">
    <property type="entry name" value="UPF0462 PROTEIN C4ORF33 HOMOLOG"/>
    <property type="match status" value="1"/>
</dbReference>
<dbReference type="Proteomes" id="UP000050794">
    <property type="component" value="Unassembled WGS sequence"/>
</dbReference>
<evidence type="ECO:0000313" key="2">
    <source>
        <dbReference type="EMBL" id="VDM43781.1"/>
    </source>
</evidence>
<organism evidence="3 4">
    <name type="scientific">Toxocara canis</name>
    <name type="common">Canine roundworm</name>
    <dbReference type="NCBI Taxonomy" id="6265"/>
    <lineage>
        <taxon>Eukaryota</taxon>
        <taxon>Metazoa</taxon>
        <taxon>Ecdysozoa</taxon>
        <taxon>Nematoda</taxon>
        <taxon>Chromadorea</taxon>
        <taxon>Rhabditida</taxon>
        <taxon>Spirurina</taxon>
        <taxon>Ascaridomorpha</taxon>
        <taxon>Ascaridoidea</taxon>
        <taxon>Toxocaridae</taxon>
        <taxon>Toxocara</taxon>
    </lineage>
</organism>
<evidence type="ECO:0000313" key="3">
    <source>
        <dbReference type="Proteomes" id="UP000050794"/>
    </source>
</evidence>
<protein>
    <submittedName>
        <fullName evidence="4">UPF0462 protein C4orf33 homolog</fullName>
    </submittedName>
</protein>